<dbReference type="AlphaFoldDB" id="A0A2K8KTF2"/>
<reference evidence="18 19" key="1">
    <citation type="journal article" date="2017" name="Environ. Microbiol.">
        <title>Genomic and physiological analyses of 'Reinekea forsetii' reveal a versatile opportunistic lifestyle during spring algae blooms.</title>
        <authorList>
            <person name="Avci B."/>
            <person name="Hahnke R.L."/>
            <person name="Chafee M."/>
            <person name="Fischer T."/>
            <person name="Gruber-Vodicka H."/>
            <person name="Tegetmeyer H.E."/>
            <person name="Harder J."/>
            <person name="Fuchs B.M."/>
            <person name="Amann R.I."/>
            <person name="Teeling H."/>
        </authorList>
    </citation>
    <scope>NUCLEOTIDE SEQUENCE [LARGE SCALE GENOMIC DNA]</scope>
    <source>
        <strain evidence="18 19">Hel1_31_D35</strain>
    </source>
</reference>
<evidence type="ECO:0000256" key="11">
    <source>
        <dbReference type="ARBA" id="ARBA00023235"/>
    </source>
</evidence>
<dbReference type="FunFam" id="3.40.50.300:FF:000391">
    <property type="entry name" value="ATP-dependent DNA helicase RecG"/>
    <property type="match status" value="1"/>
</dbReference>
<dbReference type="InterPro" id="IPR011545">
    <property type="entry name" value="DEAD/DEAH_box_helicase_dom"/>
</dbReference>
<evidence type="ECO:0000256" key="7">
    <source>
        <dbReference type="ARBA" id="ARBA00022840"/>
    </source>
</evidence>
<evidence type="ECO:0000256" key="8">
    <source>
        <dbReference type="ARBA" id="ARBA00023125"/>
    </source>
</evidence>
<evidence type="ECO:0000313" key="19">
    <source>
        <dbReference type="Proteomes" id="UP000229757"/>
    </source>
</evidence>
<dbReference type="Pfam" id="PF00270">
    <property type="entry name" value="DEAD"/>
    <property type="match status" value="1"/>
</dbReference>
<dbReference type="SMART" id="SM00490">
    <property type="entry name" value="HELICc"/>
    <property type="match status" value="1"/>
</dbReference>
<dbReference type="InterPro" id="IPR014001">
    <property type="entry name" value="Helicase_ATP-bd"/>
</dbReference>
<evidence type="ECO:0000256" key="4">
    <source>
        <dbReference type="ARBA" id="ARBA00022763"/>
    </source>
</evidence>
<dbReference type="RefSeq" id="WP_100258226.1">
    <property type="nucleotide sequence ID" value="NZ_CP011797.1"/>
</dbReference>
<protein>
    <recommendedName>
        <fullName evidence="2 15">ATP-dependent DNA helicase RecG</fullName>
        <ecNumber evidence="13 15">5.6.2.4</ecNumber>
    </recommendedName>
</protein>
<dbReference type="GO" id="GO:0003677">
    <property type="term" value="F:DNA binding"/>
    <property type="evidence" value="ECO:0007669"/>
    <property type="project" value="UniProtKB-KW"/>
</dbReference>
<evidence type="ECO:0000256" key="9">
    <source>
        <dbReference type="ARBA" id="ARBA00023172"/>
    </source>
</evidence>
<sequence length="693" mass="76117">MQDTLTLDHPVERLKGAGPKLAEKLQLLGVVSIADLLFHLPYKYQDRTRLMPIASLRLGMAVVIEGEIKAAQVIFGKRRALLCRIQDGSGLLTVRLFHFSHAQQASLKSGHRIRCYGEVRLGPTGLEMIHPEYLARADGQFPPLDNRLTPLYPASEGLNQTRLRSLIDQALAVLARQGGLAEWIPPDWLTPWDLPSLTEAVQTLHHPDSASSTRALLAGEHPAQQRLALEELLAHHLRLMALRQMTQARGAHPIPASTRLAPQLLAALPFALTGAQHRVCQEIGLDLAKPMPMLRLVQGDVGSGKTLVAVMAALQVIESGMQVALMAPTELLAEQHYQNMSLWCGDLGVQVELLLGKTGKKARDGLLDRLEVGTTDLLIGTHALFQKGVDYHNLGLVIIDEQHRFGVQQRLALKEKAVNGSPHQLTMTATPIPRTLAMTAFADMDISVIDELPPGRTPVTTTLISQDRRDAVIRRVNVACEAGKQIYWVCTLIEESEELQAEAAEASANRLTEAIPQRRIGLIHGKLKSPEKSRLMAEFKAGALDILVATTVIEVGVDVPNASVMIIENPERLGLAQLHQLRGRVGRGTAESFCLLMFGQPLSEQGKQRLEVMRNTSDGFVIAEEDLKLRGPGEVLGTRQTGAIGFRVADMARDQHLLALIPELAERLSAEYPSHCQPIVARWLSETDRYAQV</sequence>
<accession>A0A2K8KTF2</accession>
<dbReference type="EMBL" id="CP011797">
    <property type="protein sequence ID" value="ATX78007.1"/>
    <property type="molecule type" value="Genomic_DNA"/>
</dbReference>
<keyword evidence="6 15" id="KW-0347">Helicase</keyword>
<keyword evidence="3 15" id="KW-0547">Nucleotide-binding</keyword>
<evidence type="ECO:0000313" key="18">
    <source>
        <dbReference type="EMBL" id="ATX78007.1"/>
    </source>
</evidence>
<keyword evidence="5 15" id="KW-0378">Hydrolase</keyword>
<keyword evidence="8" id="KW-0238">DNA-binding</keyword>
<organism evidence="18 19">
    <name type="scientific">Reinekea forsetii</name>
    <dbReference type="NCBI Taxonomy" id="1336806"/>
    <lineage>
        <taxon>Bacteria</taxon>
        <taxon>Pseudomonadati</taxon>
        <taxon>Pseudomonadota</taxon>
        <taxon>Gammaproteobacteria</taxon>
        <taxon>Oceanospirillales</taxon>
        <taxon>Saccharospirillaceae</taxon>
        <taxon>Reinekea</taxon>
    </lineage>
</organism>
<dbReference type="NCBIfam" id="NF008168">
    <property type="entry name" value="PRK10917.2-2"/>
    <property type="match status" value="1"/>
</dbReference>
<name>A0A2K8KTF2_9GAMM</name>
<dbReference type="NCBIfam" id="TIGR00643">
    <property type="entry name" value="recG"/>
    <property type="match status" value="1"/>
</dbReference>
<dbReference type="NCBIfam" id="NF008163">
    <property type="entry name" value="PRK10917.1-1"/>
    <property type="match status" value="1"/>
</dbReference>
<dbReference type="InterPro" id="IPR001650">
    <property type="entry name" value="Helicase_C-like"/>
</dbReference>
<keyword evidence="11" id="KW-0413">Isomerase</keyword>
<evidence type="ECO:0000256" key="13">
    <source>
        <dbReference type="ARBA" id="ARBA00034808"/>
    </source>
</evidence>
<dbReference type="InterPro" id="IPR027417">
    <property type="entry name" value="P-loop_NTPase"/>
</dbReference>
<dbReference type="PROSITE" id="PS51194">
    <property type="entry name" value="HELICASE_CTER"/>
    <property type="match status" value="1"/>
</dbReference>
<dbReference type="InterPro" id="IPR033454">
    <property type="entry name" value="RecG_wedge"/>
</dbReference>
<dbReference type="SMART" id="SM00487">
    <property type="entry name" value="DEXDc"/>
    <property type="match status" value="1"/>
</dbReference>
<gene>
    <name evidence="18" type="primary">recG</name>
    <name evidence="18" type="ORF">REIFOR_02886</name>
</gene>
<dbReference type="PROSITE" id="PS51192">
    <property type="entry name" value="HELICASE_ATP_BIND_1"/>
    <property type="match status" value="1"/>
</dbReference>
<dbReference type="InterPro" id="IPR004609">
    <property type="entry name" value="ATP-dep_DNA_helicase_RecG"/>
</dbReference>
<dbReference type="GO" id="GO:0043138">
    <property type="term" value="F:3'-5' DNA helicase activity"/>
    <property type="evidence" value="ECO:0007669"/>
    <property type="project" value="UniProtKB-EC"/>
</dbReference>
<dbReference type="KEGG" id="rfo:REIFOR_02886"/>
<keyword evidence="10 15" id="KW-0234">DNA repair</keyword>
<dbReference type="SUPFAM" id="SSF50249">
    <property type="entry name" value="Nucleic acid-binding proteins"/>
    <property type="match status" value="1"/>
</dbReference>
<evidence type="ECO:0000256" key="2">
    <source>
        <dbReference type="ARBA" id="ARBA00017846"/>
    </source>
</evidence>
<dbReference type="GO" id="GO:0006281">
    <property type="term" value="P:DNA repair"/>
    <property type="evidence" value="ECO:0007669"/>
    <property type="project" value="UniProtKB-UniRule"/>
</dbReference>
<evidence type="ECO:0000256" key="1">
    <source>
        <dbReference type="ARBA" id="ARBA00007504"/>
    </source>
</evidence>
<dbReference type="SUPFAM" id="SSF52540">
    <property type="entry name" value="P-loop containing nucleoside triphosphate hydrolases"/>
    <property type="match status" value="2"/>
</dbReference>
<dbReference type="EC" id="5.6.2.4" evidence="13 15"/>
<comment type="catalytic activity">
    <reaction evidence="12 15">
        <text>Couples ATP hydrolysis with the unwinding of duplex DNA by translocating in the 3'-5' direction.</text>
        <dbReference type="EC" id="5.6.2.4"/>
    </reaction>
</comment>
<dbReference type="Pfam" id="PF00271">
    <property type="entry name" value="Helicase_C"/>
    <property type="match status" value="1"/>
</dbReference>
<evidence type="ECO:0000256" key="3">
    <source>
        <dbReference type="ARBA" id="ARBA00022741"/>
    </source>
</evidence>
<proteinExistence type="inferred from homology"/>
<evidence type="ECO:0000256" key="12">
    <source>
        <dbReference type="ARBA" id="ARBA00034617"/>
    </source>
</evidence>
<evidence type="ECO:0000259" key="16">
    <source>
        <dbReference type="PROSITE" id="PS51192"/>
    </source>
</evidence>
<comment type="function">
    <text evidence="15">Plays a critical role in recombination and DNA repair. Helps process Holliday junction intermediates to mature products by catalyzing branch migration. Has replication fork regression activity, unwinds stalled or blocked replication forks to make a HJ that can be resolved. Has a DNA unwinding activity characteristic of a DNA helicase with 3'-5' polarity.</text>
</comment>
<dbReference type="InterPro" id="IPR047112">
    <property type="entry name" value="RecG/Mfd"/>
</dbReference>
<comment type="similarity">
    <text evidence="1 15">Belongs to the helicase family. RecG subfamily.</text>
</comment>
<comment type="catalytic activity">
    <reaction evidence="14 15">
        <text>ATP + H2O = ADP + phosphate + H(+)</text>
        <dbReference type="Rhea" id="RHEA:13065"/>
        <dbReference type="ChEBI" id="CHEBI:15377"/>
        <dbReference type="ChEBI" id="CHEBI:15378"/>
        <dbReference type="ChEBI" id="CHEBI:30616"/>
        <dbReference type="ChEBI" id="CHEBI:43474"/>
        <dbReference type="ChEBI" id="CHEBI:456216"/>
        <dbReference type="EC" id="5.6.2.4"/>
    </reaction>
</comment>
<evidence type="ECO:0000256" key="14">
    <source>
        <dbReference type="ARBA" id="ARBA00048988"/>
    </source>
</evidence>
<dbReference type="InterPro" id="IPR012340">
    <property type="entry name" value="NA-bd_OB-fold"/>
</dbReference>
<dbReference type="GO" id="GO:0016887">
    <property type="term" value="F:ATP hydrolysis activity"/>
    <property type="evidence" value="ECO:0007669"/>
    <property type="project" value="RHEA"/>
</dbReference>
<keyword evidence="4 15" id="KW-0227">DNA damage</keyword>
<dbReference type="GO" id="GO:0006310">
    <property type="term" value="P:DNA recombination"/>
    <property type="evidence" value="ECO:0007669"/>
    <property type="project" value="UniProtKB-UniRule"/>
</dbReference>
<dbReference type="Gene3D" id="3.40.50.300">
    <property type="entry name" value="P-loop containing nucleotide triphosphate hydrolases"/>
    <property type="match status" value="2"/>
</dbReference>
<dbReference type="CDD" id="cd04488">
    <property type="entry name" value="RecG_wedge_OBF"/>
    <property type="match status" value="1"/>
</dbReference>
<feature type="domain" description="Helicase C-terminal" evidence="17">
    <location>
        <begin position="482"/>
        <end position="628"/>
    </location>
</feature>
<feature type="domain" description="Helicase ATP-binding" evidence="16">
    <location>
        <begin position="286"/>
        <end position="449"/>
    </location>
</feature>
<dbReference type="Pfam" id="PF19833">
    <property type="entry name" value="RecG_dom3_C"/>
    <property type="match status" value="1"/>
</dbReference>
<evidence type="ECO:0000256" key="10">
    <source>
        <dbReference type="ARBA" id="ARBA00023204"/>
    </source>
</evidence>
<evidence type="ECO:0000256" key="5">
    <source>
        <dbReference type="ARBA" id="ARBA00022801"/>
    </source>
</evidence>
<dbReference type="NCBIfam" id="NF008165">
    <property type="entry name" value="PRK10917.1-3"/>
    <property type="match status" value="1"/>
</dbReference>
<dbReference type="InterPro" id="IPR045562">
    <property type="entry name" value="RecG_dom3_C"/>
</dbReference>
<dbReference type="PANTHER" id="PTHR47964:SF1">
    <property type="entry name" value="ATP-DEPENDENT DNA HELICASE HOMOLOG RECG, CHLOROPLASTIC"/>
    <property type="match status" value="1"/>
</dbReference>
<dbReference type="Gene3D" id="2.40.50.140">
    <property type="entry name" value="Nucleic acid-binding proteins"/>
    <property type="match status" value="1"/>
</dbReference>
<keyword evidence="19" id="KW-1185">Reference proteome</keyword>
<keyword evidence="7 15" id="KW-0067">ATP-binding</keyword>
<evidence type="ECO:0000256" key="6">
    <source>
        <dbReference type="ARBA" id="ARBA00022806"/>
    </source>
</evidence>
<dbReference type="GO" id="GO:0005524">
    <property type="term" value="F:ATP binding"/>
    <property type="evidence" value="ECO:0007669"/>
    <property type="project" value="UniProtKB-KW"/>
</dbReference>
<keyword evidence="9 15" id="KW-0233">DNA recombination</keyword>
<dbReference type="PANTHER" id="PTHR47964">
    <property type="entry name" value="ATP-DEPENDENT DNA HELICASE HOMOLOG RECG, CHLOROPLASTIC"/>
    <property type="match status" value="1"/>
</dbReference>
<dbReference type="Pfam" id="PF17191">
    <property type="entry name" value="RecG_wedge"/>
    <property type="match status" value="1"/>
</dbReference>
<evidence type="ECO:0000256" key="15">
    <source>
        <dbReference type="RuleBase" id="RU363016"/>
    </source>
</evidence>
<evidence type="ECO:0000259" key="17">
    <source>
        <dbReference type="PROSITE" id="PS51194"/>
    </source>
</evidence>
<dbReference type="OrthoDB" id="9804325at2"/>
<dbReference type="CDD" id="cd17992">
    <property type="entry name" value="DEXHc_RecG"/>
    <property type="match status" value="1"/>
</dbReference>
<dbReference type="Proteomes" id="UP000229757">
    <property type="component" value="Chromosome"/>
</dbReference>